<dbReference type="SUPFAM" id="SSF46785">
    <property type="entry name" value="Winged helix' DNA-binding domain"/>
    <property type="match status" value="1"/>
</dbReference>
<dbReference type="EMBL" id="JACOGF010000015">
    <property type="protein sequence ID" value="MBC3920407.1"/>
    <property type="molecule type" value="Genomic_DNA"/>
</dbReference>
<sequence>MPHQNNPHSSLRFHSKFSREVREPVTVTANERQLLDLVRRKVAVTRADLARVTGLAAQSVMRLVDDLAARGLLVFTDALPSKARGKPSPQIALVADFAFCIGASIATDEINLVLIDFAGNLIGQSTKRMAPITRLELCSYLRIAIDQLLDLHPMARNRLFGVGVGMTGFFVGQGARLNPPEPLDDLALIDLDLLLEKELGYPVWLDNDGNAAAIGESLLGVGMHCQNFAYLFFSHGFGGGIVYQGQCMRGAHGNAGEFAGFLPGQGLERPTLEMLRLMCHEDGQSFATIHDMLEQLNPAWPCVDRWIDRCLPALTLVTSAIVGILDTERIVLGGRLPKVLAERLIARLVIDNIPRRGVQRPQALIVASEISGDATAIGAASLPLKQHFFF</sequence>
<dbReference type="Gene3D" id="3.30.420.40">
    <property type="match status" value="2"/>
</dbReference>
<dbReference type="Pfam" id="PF12802">
    <property type="entry name" value="MarR_2"/>
    <property type="match status" value="1"/>
</dbReference>
<name>A0ABR6ZX15_9BURK</name>
<dbReference type="InterPro" id="IPR036390">
    <property type="entry name" value="WH_DNA-bd_sf"/>
</dbReference>
<reference evidence="2 3" key="1">
    <citation type="submission" date="2020-08" db="EMBL/GenBank/DDBJ databases">
        <title>Novel species isolated from subtropical streams in China.</title>
        <authorList>
            <person name="Lu H."/>
        </authorList>
    </citation>
    <scope>NUCLEOTIDE SEQUENCE [LARGE SCALE GENOMIC DNA]</scope>
    <source>
        <strain evidence="2 3">CY18W</strain>
    </source>
</reference>
<dbReference type="InterPro" id="IPR000835">
    <property type="entry name" value="HTH_MarR-typ"/>
</dbReference>
<dbReference type="Gene3D" id="1.10.10.10">
    <property type="entry name" value="Winged helix-like DNA-binding domain superfamily/Winged helix DNA-binding domain"/>
    <property type="match status" value="1"/>
</dbReference>
<evidence type="ECO:0000313" key="3">
    <source>
        <dbReference type="Proteomes" id="UP000650424"/>
    </source>
</evidence>
<evidence type="ECO:0000313" key="2">
    <source>
        <dbReference type="EMBL" id="MBC3920407.1"/>
    </source>
</evidence>
<feature type="domain" description="HTH marR-type" evidence="1">
    <location>
        <begin position="27"/>
        <end position="76"/>
    </location>
</feature>
<comment type="caution">
    <text evidence="2">The sequence shown here is derived from an EMBL/GenBank/DDBJ whole genome shotgun (WGS) entry which is preliminary data.</text>
</comment>
<evidence type="ECO:0000259" key="1">
    <source>
        <dbReference type="Pfam" id="PF12802"/>
    </source>
</evidence>
<dbReference type="InterPro" id="IPR000600">
    <property type="entry name" value="ROK"/>
</dbReference>
<organism evidence="2 3">
    <name type="scientific">Undibacterium hunanense</name>
    <dbReference type="NCBI Taxonomy" id="2762292"/>
    <lineage>
        <taxon>Bacteria</taxon>
        <taxon>Pseudomonadati</taxon>
        <taxon>Pseudomonadota</taxon>
        <taxon>Betaproteobacteria</taxon>
        <taxon>Burkholderiales</taxon>
        <taxon>Oxalobacteraceae</taxon>
        <taxon>Undibacterium</taxon>
    </lineage>
</organism>
<proteinExistence type="predicted"/>
<dbReference type="SUPFAM" id="SSF53067">
    <property type="entry name" value="Actin-like ATPase domain"/>
    <property type="match status" value="1"/>
</dbReference>
<dbReference type="RefSeq" id="WP_186949919.1">
    <property type="nucleotide sequence ID" value="NZ_JACOGF010000015.1"/>
</dbReference>
<dbReference type="InterPro" id="IPR036388">
    <property type="entry name" value="WH-like_DNA-bd_sf"/>
</dbReference>
<dbReference type="PANTHER" id="PTHR18964">
    <property type="entry name" value="ROK (REPRESSOR, ORF, KINASE) FAMILY"/>
    <property type="match status" value="1"/>
</dbReference>
<dbReference type="Proteomes" id="UP000650424">
    <property type="component" value="Unassembled WGS sequence"/>
</dbReference>
<dbReference type="InterPro" id="IPR043129">
    <property type="entry name" value="ATPase_NBD"/>
</dbReference>
<dbReference type="Pfam" id="PF00480">
    <property type="entry name" value="ROK"/>
    <property type="match status" value="1"/>
</dbReference>
<gene>
    <name evidence="2" type="ORF">H8L32_23285</name>
</gene>
<dbReference type="PANTHER" id="PTHR18964:SF169">
    <property type="entry name" value="N-ACETYLMANNOSAMINE KINASE"/>
    <property type="match status" value="1"/>
</dbReference>
<keyword evidence="3" id="KW-1185">Reference proteome</keyword>
<protein>
    <submittedName>
        <fullName evidence="2">ROK family transcriptional regulator</fullName>
    </submittedName>
</protein>
<accession>A0ABR6ZX15</accession>